<evidence type="ECO:0000313" key="1">
    <source>
        <dbReference type="EMBL" id="SVA87860.1"/>
    </source>
</evidence>
<proteinExistence type="predicted"/>
<dbReference type="EMBL" id="UINC01021076">
    <property type="protein sequence ID" value="SVA87860.1"/>
    <property type="molecule type" value="Genomic_DNA"/>
</dbReference>
<feature type="non-terminal residue" evidence="1">
    <location>
        <position position="22"/>
    </location>
</feature>
<sequence length="22" mass="2688">MKPSFTFRQWLILFTVQFATLL</sequence>
<name>A0A381ZF55_9ZZZZ</name>
<dbReference type="AlphaFoldDB" id="A0A381ZF55"/>
<protein>
    <submittedName>
        <fullName evidence="1">Uncharacterized protein</fullName>
    </submittedName>
</protein>
<gene>
    <name evidence="1" type="ORF">METZ01_LOCUS140714</name>
</gene>
<accession>A0A381ZF55</accession>
<reference evidence="1" key="1">
    <citation type="submission" date="2018-05" db="EMBL/GenBank/DDBJ databases">
        <authorList>
            <person name="Lanie J.A."/>
            <person name="Ng W.-L."/>
            <person name="Kazmierczak K.M."/>
            <person name="Andrzejewski T.M."/>
            <person name="Davidsen T.M."/>
            <person name="Wayne K.J."/>
            <person name="Tettelin H."/>
            <person name="Glass J.I."/>
            <person name="Rusch D."/>
            <person name="Podicherti R."/>
            <person name="Tsui H.-C.T."/>
            <person name="Winkler M.E."/>
        </authorList>
    </citation>
    <scope>NUCLEOTIDE SEQUENCE</scope>
</reference>
<organism evidence="1">
    <name type="scientific">marine metagenome</name>
    <dbReference type="NCBI Taxonomy" id="408172"/>
    <lineage>
        <taxon>unclassified sequences</taxon>
        <taxon>metagenomes</taxon>
        <taxon>ecological metagenomes</taxon>
    </lineage>
</organism>